<dbReference type="Pfam" id="PF01939">
    <property type="entry name" value="NucS_C"/>
    <property type="match status" value="1"/>
</dbReference>
<dbReference type="AlphaFoldDB" id="A0A2W4W413"/>
<gene>
    <name evidence="2" type="ORF">DCF25_15625</name>
</gene>
<evidence type="ECO:0000259" key="1">
    <source>
        <dbReference type="Pfam" id="PF01939"/>
    </source>
</evidence>
<comment type="caution">
    <text evidence="2">The sequence shown here is derived from an EMBL/GenBank/DDBJ whole genome shotgun (WGS) entry which is preliminary data.</text>
</comment>
<evidence type="ECO:0000313" key="3">
    <source>
        <dbReference type="Proteomes" id="UP000249354"/>
    </source>
</evidence>
<name>A0A2W4W413_9CYAN</name>
<dbReference type="Gene3D" id="3.40.1350.10">
    <property type="match status" value="1"/>
</dbReference>
<dbReference type="EMBL" id="QBMC01000117">
    <property type="protein sequence ID" value="PZO13848.1"/>
    <property type="molecule type" value="Genomic_DNA"/>
</dbReference>
<proteinExistence type="predicted"/>
<dbReference type="GO" id="GO:0004519">
    <property type="term" value="F:endonuclease activity"/>
    <property type="evidence" value="ECO:0007669"/>
    <property type="project" value="InterPro"/>
</dbReference>
<protein>
    <recommendedName>
        <fullName evidence="1">Endonuclease NucS C-terminal domain-containing protein</fullName>
    </recommendedName>
</protein>
<sequence length="329" mass="37798">MAFIQAGQNWQFSTESDLEEVIWRNLPKLLSLRPLSRQFSISGKFCDILAVDEANQLVVIELKNTEDRYVVQQLVRYYSVIQAAETLPFEVTMREPRLIAIAPHFHADTLTDCQYSTLKVELMTFALETSKNGQLSLVLSDVFGKKLSTLSLPKTPLAKQPDIAIPEPPRKLLNWLSHSSEAEYDWVMQMRAQILRFDPRMKEVVTASSIFYGRGKTKACCELRKVGSAGYVGRALAYFLWLPHLERKPQVMRMMVGFEMKQQRILGLAHSHSSYRTGEGWNFPGSVELLQKLGYPQFREYYQPLLNADRTIRSSHVVALALQTWHNRI</sequence>
<dbReference type="InterPro" id="IPR011856">
    <property type="entry name" value="tRNA_endonuc-like_dom_sf"/>
</dbReference>
<dbReference type="GO" id="GO:0003676">
    <property type="term" value="F:nucleic acid binding"/>
    <property type="evidence" value="ECO:0007669"/>
    <property type="project" value="InterPro"/>
</dbReference>
<reference evidence="3" key="1">
    <citation type="submission" date="2018-04" db="EMBL/GenBank/DDBJ databases">
        <authorList>
            <person name="Cornet L."/>
        </authorList>
    </citation>
    <scope>NUCLEOTIDE SEQUENCE [LARGE SCALE GENOMIC DNA]</scope>
</reference>
<reference evidence="2 3" key="2">
    <citation type="submission" date="2018-06" db="EMBL/GenBank/DDBJ databases">
        <title>Metagenomic assembly of (sub)arctic Cyanobacteria and their associated microbiome from non-axenic cultures.</title>
        <authorList>
            <person name="Baurain D."/>
        </authorList>
    </citation>
    <scope>NUCLEOTIDE SEQUENCE [LARGE SCALE GENOMIC DNA]</scope>
    <source>
        <strain evidence="2">ULC129bin1</strain>
    </source>
</reference>
<dbReference type="InterPro" id="IPR048301">
    <property type="entry name" value="NucS_C"/>
</dbReference>
<evidence type="ECO:0000313" key="2">
    <source>
        <dbReference type="EMBL" id="PZO13848.1"/>
    </source>
</evidence>
<feature type="domain" description="Endonuclease NucS C-terminal" evidence="1">
    <location>
        <begin position="15"/>
        <end position="82"/>
    </location>
</feature>
<dbReference type="Proteomes" id="UP000249354">
    <property type="component" value="Unassembled WGS sequence"/>
</dbReference>
<accession>A0A2W4W413</accession>
<organism evidence="2 3">
    <name type="scientific">Leptolyngbya foveolarum</name>
    <dbReference type="NCBI Taxonomy" id="47253"/>
    <lineage>
        <taxon>Bacteria</taxon>
        <taxon>Bacillati</taxon>
        <taxon>Cyanobacteriota</taxon>
        <taxon>Cyanophyceae</taxon>
        <taxon>Leptolyngbyales</taxon>
        <taxon>Leptolyngbyaceae</taxon>
        <taxon>Leptolyngbya group</taxon>
        <taxon>Leptolyngbya</taxon>
    </lineage>
</organism>